<organism evidence="2 3">
    <name type="scientific">Aspergillus welwitschiae</name>
    <dbReference type="NCBI Taxonomy" id="1341132"/>
    <lineage>
        <taxon>Eukaryota</taxon>
        <taxon>Fungi</taxon>
        <taxon>Dikarya</taxon>
        <taxon>Ascomycota</taxon>
        <taxon>Pezizomycotina</taxon>
        <taxon>Eurotiomycetes</taxon>
        <taxon>Eurotiomycetidae</taxon>
        <taxon>Eurotiales</taxon>
        <taxon>Aspergillaceae</taxon>
        <taxon>Aspergillus</taxon>
        <taxon>Aspergillus subgen. Circumdati</taxon>
    </lineage>
</organism>
<proteinExistence type="predicted"/>
<evidence type="ECO:0000313" key="3">
    <source>
        <dbReference type="Proteomes" id="UP000253729"/>
    </source>
</evidence>
<feature type="transmembrane region" description="Helical" evidence="1">
    <location>
        <begin position="60"/>
        <end position="80"/>
    </location>
</feature>
<keyword evidence="1" id="KW-1133">Transmembrane helix</keyword>
<sequence>MMLCRSTSSSLTHSLTHTQGDRRCPTHWVVILIAMAWILSMVLARNVLLDDKGRERRGGSSALIAASWVLLTLGSIPSILHQFSGAP</sequence>
<name>A0A3F3QE72_9EURO</name>
<dbReference type="GeneID" id="38133274"/>
<dbReference type="RefSeq" id="XP_026630606.1">
    <property type="nucleotide sequence ID" value="XM_026764918.1"/>
</dbReference>
<keyword evidence="1" id="KW-0812">Transmembrane</keyword>
<protein>
    <submittedName>
        <fullName evidence="2">Uncharacterized protein</fullName>
    </submittedName>
</protein>
<accession>A0A3F3QE72</accession>
<keyword evidence="3" id="KW-1185">Reference proteome</keyword>
<evidence type="ECO:0000256" key="1">
    <source>
        <dbReference type="SAM" id="Phobius"/>
    </source>
</evidence>
<dbReference type="EMBL" id="KZ852035">
    <property type="protein sequence ID" value="RDH37584.1"/>
    <property type="molecule type" value="Genomic_DNA"/>
</dbReference>
<dbReference type="AlphaFoldDB" id="A0A3F3QE72"/>
<feature type="transmembrane region" description="Helical" evidence="1">
    <location>
        <begin position="28"/>
        <end position="48"/>
    </location>
</feature>
<evidence type="ECO:0000313" key="2">
    <source>
        <dbReference type="EMBL" id="RDH37584.1"/>
    </source>
</evidence>
<dbReference type="Proteomes" id="UP000253729">
    <property type="component" value="Unassembled WGS sequence"/>
</dbReference>
<gene>
    <name evidence="2" type="ORF">BDQ94DRAFT_136685</name>
</gene>
<reference evidence="2 3" key="1">
    <citation type="submission" date="2018-07" db="EMBL/GenBank/DDBJ databases">
        <title>The genomes of Aspergillus section Nigri reveals drivers in fungal speciation.</title>
        <authorList>
            <consortium name="DOE Joint Genome Institute"/>
            <person name="Vesth T.C."/>
            <person name="Nybo J."/>
            <person name="Theobald S."/>
            <person name="Brandl J."/>
            <person name="Frisvad J.C."/>
            <person name="Nielsen K.F."/>
            <person name="Lyhne E.K."/>
            <person name="Kogle M.E."/>
            <person name="Kuo A."/>
            <person name="Riley R."/>
            <person name="Clum A."/>
            <person name="Nolan M."/>
            <person name="Lipzen A."/>
            <person name="Salamov A."/>
            <person name="Henrissat B."/>
            <person name="Wiebenga A."/>
            <person name="De vries R.P."/>
            <person name="Grigoriev I.V."/>
            <person name="Mortensen U.H."/>
            <person name="Andersen M.R."/>
            <person name="Baker S.E."/>
        </authorList>
    </citation>
    <scope>NUCLEOTIDE SEQUENCE [LARGE SCALE GENOMIC DNA]</scope>
    <source>
        <strain evidence="2 3">CBS 139.54b</strain>
    </source>
</reference>
<keyword evidence="1" id="KW-0472">Membrane</keyword>